<dbReference type="Pfam" id="PF00179">
    <property type="entry name" value="UQ_con"/>
    <property type="match status" value="1"/>
</dbReference>
<feature type="compositionally biased region" description="Basic and acidic residues" evidence="6">
    <location>
        <begin position="606"/>
        <end position="618"/>
    </location>
</feature>
<evidence type="ECO:0000256" key="6">
    <source>
        <dbReference type="SAM" id="MobiDB-lite"/>
    </source>
</evidence>
<keyword evidence="2" id="KW-0808">Transferase</keyword>
<dbReference type="InterPro" id="IPR016135">
    <property type="entry name" value="UBQ-conjugating_enzyme/RWD"/>
</dbReference>
<reference evidence="8" key="1">
    <citation type="journal article" date="2022" name="Cell">
        <title>Repeat-based holocentromeres influence genome architecture and karyotype evolution.</title>
        <authorList>
            <person name="Hofstatter P.G."/>
            <person name="Thangavel G."/>
            <person name="Lux T."/>
            <person name="Neumann P."/>
            <person name="Vondrak T."/>
            <person name="Novak P."/>
            <person name="Zhang M."/>
            <person name="Costa L."/>
            <person name="Castellani M."/>
            <person name="Scott A."/>
            <person name="Toegelov H."/>
            <person name="Fuchs J."/>
            <person name="Mata-Sucre Y."/>
            <person name="Dias Y."/>
            <person name="Vanzela A.L.L."/>
            <person name="Huettel B."/>
            <person name="Almeida C.C.S."/>
            <person name="Simkova H."/>
            <person name="Souza G."/>
            <person name="Pedrosa-Harand A."/>
            <person name="Macas J."/>
            <person name="Mayer K.F.X."/>
            <person name="Houben A."/>
            <person name="Marques A."/>
        </authorList>
    </citation>
    <scope>NUCLEOTIDE SEQUENCE</scope>
    <source>
        <strain evidence="8">RhyBre1mFocal</strain>
    </source>
</reference>
<evidence type="ECO:0000256" key="3">
    <source>
        <dbReference type="ARBA" id="ARBA00022741"/>
    </source>
</evidence>
<evidence type="ECO:0000256" key="4">
    <source>
        <dbReference type="ARBA" id="ARBA00022786"/>
    </source>
</evidence>
<evidence type="ECO:0000313" key="8">
    <source>
        <dbReference type="EMBL" id="KAJ1693419.1"/>
    </source>
</evidence>
<accession>A0A9Q0HPA3</accession>
<feature type="compositionally biased region" description="Polar residues" evidence="6">
    <location>
        <begin position="568"/>
        <end position="577"/>
    </location>
</feature>
<proteinExistence type="predicted"/>
<dbReference type="PROSITE" id="PS50127">
    <property type="entry name" value="UBC_2"/>
    <property type="match status" value="1"/>
</dbReference>
<dbReference type="PANTHER" id="PTHR46116">
    <property type="entry name" value="(E3-INDEPENDENT) E2 UBIQUITIN-CONJUGATING ENZYME"/>
    <property type="match status" value="1"/>
</dbReference>
<keyword evidence="3" id="KW-0547">Nucleotide-binding</keyword>
<dbReference type="Pfam" id="PF23044">
    <property type="entry name" value="SH3-C_UBE2O"/>
    <property type="match status" value="1"/>
</dbReference>
<dbReference type="FunFam" id="3.10.110.10:FF:000028">
    <property type="entry name" value="Probable ubiquitin-conjugating enzyme E2 23"/>
    <property type="match status" value="1"/>
</dbReference>
<keyword evidence="4" id="KW-0833">Ubl conjugation pathway</keyword>
<keyword evidence="5" id="KW-0067">ATP-binding</keyword>
<feature type="compositionally biased region" description="Acidic residues" evidence="6">
    <location>
        <begin position="71"/>
        <end position="83"/>
    </location>
</feature>
<feature type="domain" description="UBC core" evidence="7">
    <location>
        <begin position="842"/>
        <end position="1002"/>
    </location>
</feature>
<dbReference type="Pfam" id="PF23043">
    <property type="entry name" value="SH3-B_UBE2O"/>
    <property type="match status" value="1"/>
</dbReference>
<dbReference type="PANTHER" id="PTHR46116:SF21">
    <property type="entry name" value="UBIQUITIN-CONJUGATING ENZYME E2 23-RELATED"/>
    <property type="match status" value="1"/>
</dbReference>
<feature type="compositionally biased region" description="Basic and acidic residues" evidence="6">
    <location>
        <begin position="578"/>
        <end position="587"/>
    </location>
</feature>
<dbReference type="Pfam" id="PF23046">
    <property type="entry name" value="tSH3-B_UBE2O"/>
    <property type="match status" value="1"/>
</dbReference>
<dbReference type="InterPro" id="IPR000608">
    <property type="entry name" value="UBC"/>
</dbReference>
<dbReference type="Proteomes" id="UP001151287">
    <property type="component" value="Unassembled WGS sequence"/>
</dbReference>
<comment type="caution">
    <text evidence="8">The sequence shown here is derived from an EMBL/GenBank/DDBJ whole genome shotgun (WGS) entry which is preliminary data.</text>
</comment>
<dbReference type="InterPro" id="IPR057733">
    <property type="entry name" value="UBE2O-like_SH3-B"/>
</dbReference>
<dbReference type="SMART" id="SM00212">
    <property type="entry name" value="UBCc"/>
    <property type="match status" value="1"/>
</dbReference>
<keyword evidence="9" id="KW-1185">Reference proteome</keyword>
<dbReference type="GO" id="GO:0061631">
    <property type="term" value="F:ubiquitin conjugating enzyme activity"/>
    <property type="evidence" value="ECO:0007669"/>
    <property type="project" value="UniProtKB-EC"/>
</dbReference>
<dbReference type="InterPro" id="IPR057734">
    <property type="entry name" value="UBE2O-like_SH3-C"/>
</dbReference>
<feature type="region of interest" description="Disordered" evidence="6">
    <location>
        <begin position="1"/>
        <end position="27"/>
    </location>
</feature>
<feature type="region of interest" description="Disordered" evidence="6">
    <location>
        <begin position="566"/>
        <end position="621"/>
    </location>
</feature>
<evidence type="ECO:0000256" key="1">
    <source>
        <dbReference type="ARBA" id="ARBA00012486"/>
    </source>
</evidence>
<dbReference type="Gene3D" id="3.10.110.10">
    <property type="entry name" value="Ubiquitin Conjugating Enzyme"/>
    <property type="match status" value="1"/>
</dbReference>
<evidence type="ECO:0000256" key="5">
    <source>
        <dbReference type="ARBA" id="ARBA00022840"/>
    </source>
</evidence>
<dbReference type="InterPro" id="IPR057735">
    <property type="entry name" value="UBE2O-like_tSH3-B"/>
</dbReference>
<dbReference type="EMBL" id="JAMQYH010000003">
    <property type="protein sequence ID" value="KAJ1693419.1"/>
    <property type="molecule type" value="Genomic_DNA"/>
</dbReference>
<dbReference type="SUPFAM" id="SSF54495">
    <property type="entry name" value="UBC-like"/>
    <property type="match status" value="1"/>
</dbReference>
<dbReference type="EC" id="2.3.2.23" evidence="1"/>
<dbReference type="GO" id="GO:0005524">
    <property type="term" value="F:ATP binding"/>
    <property type="evidence" value="ECO:0007669"/>
    <property type="project" value="UniProtKB-KW"/>
</dbReference>
<sequence length="1097" mass="122387">MENVPNGPVTLDDNLSIGEDASCHSPEQATPKEVFVYRQDVVRLNIQPEPLGIVTEVAGEYDSDSSVSDFSESEEEEEEEVEEEKTNTVSGANGDVGTGDKNSDGGASPRESDTDDLDSLDDGMIRVSWLDNTFTTEDITCVTVVDRSFLPGDIVASVSDPTGQLGQVVDVDITVDLRTGNGDMIRGFSSRDLKRITEFTVGDFVVSGCWLGRVDEVIDNVTVLFDDGSVCKVNRADPLKLKPVAKPIVEDTSFPYYPGQRVKAVSSSVFKTSTWLSGLWKANRLEGVVTKVETVAVMVYWIASAYFGPSQLSIPPEKQNPRNLTLVSCFAHSNWQLADWCLLHSQPKQVSSCQTERQENEEQLEQNLEVAVDGKPNGHLNGEGNVEDEHLEAAETLSQLKISKEQHQQPCHENVTYRKKLRKVFFRKVDKRARRREETFEKALFIANTVTKVTVAWQDGTTQYWLDSTSLIPIHSPNDSDFFPDQYVVERAPNENEEPPPKNRRVGLVKSVDARNRTVLVNWLKSEFTFGGLKEFESELVSAYELEMHPDFDYCFGDVVVRLPPVSNPSEASNADNGRSRETKEEYQDATGSPSKIDTDGDEANEERADSTCKRDLEGGEADEETVVNLSWVGNIIGFSDGDIEVMWGDRTVSKVGPNEVYVVGRDDEESFDGDSDGGASWETVDDTEMDTLDNTMEQEQNSAHINAENASEKENNSASHCQDENIASQARAGPLSVPLAAIGYVTRFATGLFSRGKNRSNSESEDGPETSERTYSDDSEQEDSVVEGDVRINADPMVDASDAATNIGDTEGFKHFDIMQSPLDHHYLDSNGRGGTTGGKKWVRKVQQEWNILEKNLPDDIYVRVFEDRMDLIRAVIVGVPGTPYQDGLFFFDFLLPYDYPQVPPTTYYHSGGLRLNPNLYTDGKVCLSLLNTWTGKGNEVWDPSTSTILQVLVSIQGLVLNEKPYFNEAGYEKQVGTIEGEKNVLPYNENTYLLNLRSMLYLLKRPPQHFEDFVKDHFHRRGYYILKACRAYLQGFAIGSLTSDASPTEKSRAHSCSLGFKLYLTKLLPRLFSSLRDIGVNCDEFEPLLKPENNQ</sequence>
<dbReference type="CDD" id="cd23837">
    <property type="entry name" value="UBCc_UBE2O"/>
    <property type="match status" value="1"/>
</dbReference>
<dbReference type="OrthoDB" id="47801at2759"/>
<evidence type="ECO:0000259" key="7">
    <source>
        <dbReference type="PROSITE" id="PS50127"/>
    </source>
</evidence>
<dbReference type="AlphaFoldDB" id="A0A9Q0HPA3"/>
<gene>
    <name evidence="8" type="ORF">LUZ63_010117</name>
</gene>
<protein>
    <recommendedName>
        <fullName evidence="1">E2 ubiquitin-conjugating enzyme</fullName>
        <ecNumber evidence="1">2.3.2.23</ecNumber>
    </recommendedName>
</protein>
<feature type="region of interest" description="Disordered" evidence="6">
    <location>
        <begin position="756"/>
        <end position="786"/>
    </location>
</feature>
<evidence type="ECO:0000256" key="2">
    <source>
        <dbReference type="ARBA" id="ARBA00022679"/>
    </source>
</evidence>
<organism evidence="8 9">
    <name type="scientific">Rhynchospora breviuscula</name>
    <dbReference type="NCBI Taxonomy" id="2022672"/>
    <lineage>
        <taxon>Eukaryota</taxon>
        <taxon>Viridiplantae</taxon>
        <taxon>Streptophyta</taxon>
        <taxon>Embryophyta</taxon>
        <taxon>Tracheophyta</taxon>
        <taxon>Spermatophyta</taxon>
        <taxon>Magnoliopsida</taxon>
        <taxon>Liliopsida</taxon>
        <taxon>Poales</taxon>
        <taxon>Cyperaceae</taxon>
        <taxon>Cyperoideae</taxon>
        <taxon>Rhynchosporeae</taxon>
        <taxon>Rhynchospora</taxon>
    </lineage>
</organism>
<feature type="region of interest" description="Disordered" evidence="6">
    <location>
        <begin position="59"/>
        <end position="119"/>
    </location>
</feature>
<evidence type="ECO:0000313" key="9">
    <source>
        <dbReference type="Proteomes" id="UP001151287"/>
    </source>
</evidence>
<name>A0A9Q0HPA3_9POAL</name>